<name>A0A5U9KX39_SALNE</name>
<dbReference type="Proteomes" id="UP000839726">
    <property type="component" value="Unassembled WGS sequence"/>
</dbReference>
<proteinExistence type="predicted"/>
<evidence type="ECO:0000313" key="1">
    <source>
        <dbReference type="EMBL" id="EBS2695764.1"/>
    </source>
</evidence>
<reference evidence="1" key="1">
    <citation type="submission" date="2018-07" db="EMBL/GenBank/DDBJ databases">
        <authorList>
            <person name="Ashton P.M."/>
            <person name="Dallman T."/>
            <person name="Nair S."/>
            <person name="De Pinna E."/>
            <person name="Peters T."/>
            <person name="Grant K."/>
        </authorList>
    </citation>
    <scope>NUCLEOTIDE SEQUENCE [LARGE SCALE GENOMIC DNA]</scope>
    <source>
        <strain evidence="1">436933</strain>
    </source>
</reference>
<dbReference type="AlphaFoldDB" id="A0A5U9KX39"/>
<sequence>MANNFMSDRGFYISYCILMKVESLEFIRESNPDADGDDESVLKFVCETPLNEYNTCEMICRYFGDVHFDENDDDFFIRKGGMYEMGGILNVIPPVNVPELKTGECVIPVIPELAGELEAGVYDADAPVDVSKIVKRRFGDLFDKNGNLIIRK</sequence>
<organism evidence="1">
    <name type="scientific">Salmonella newport</name>
    <dbReference type="NCBI Taxonomy" id="108619"/>
    <lineage>
        <taxon>Bacteria</taxon>
        <taxon>Pseudomonadati</taxon>
        <taxon>Pseudomonadota</taxon>
        <taxon>Gammaproteobacteria</taxon>
        <taxon>Enterobacterales</taxon>
        <taxon>Enterobacteriaceae</taxon>
        <taxon>Salmonella</taxon>
    </lineage>
</organism>
<accession>A0A5U9KX39</accession>
<protein>
    <submittedName>
        <fullName evidence="1">Uncharacterized protein</fullName>
    </submittedName>
</protein>
<comment type="caution">
    <text evidence="1">The sequence shown here is derived from an EMBL/GenBank/DDBJ whole genome shotgun (WGS) entry which is preliminary data.</text>
</comment>
<gene>
    <name evidence="1" type="ORF">DRY71_24125</name>
</gene>
<dbReference type="EMBL" id="AAGUYM010000042">
    <property type="protein sequence ID" value="EBS2695764.1"/>
    <property type="molecule type" value="Genomic_DNA"/>
</dbReference>